<comment type="caution">
    <text evidence="9">Lacks conserved residue(s) required for the propagation of feature annotation.</text>
</comment>
<evidence type="ECO:0000313" key="13">
    <source>
        <dbReference type="Proteomes" id="UP001174934"/>
    </source>
</evidence>
<keyword evidence="5" id="KW-0472">Membrane</keyword>
<keyword evidence="5" id="KW-0336">GPI-anchor</keyword>
<evidence type="ECO:0000256" key="6">
    <source>
        <dbReference type="ARBA" id="ARBA00022729"/>
    </source>
</evidence>
<dbReference type="InterPro" id="IPR008427">
    <property type="entry name" value="Extracellular_membr_CFEM_dom"/>
</dbReference>
<comment type="subcellular location">
    <subcellularLocation>
        <location evidence="1">Membrane</location>
        <topology evidence="1">Lipid-anchor</topology>
        <topology evidence="1">GPI-anchor</topology>
    </subcellularLocation>
    <subcellularLocation>
        <location evidence="2">Secreted</location>
    </subcellularLocation>
</comment>
<evidence type="ECO:0000256" key="5">
    <source>
        <dbReference type="ARBA" id="ARBA00022622"/>
    </source>
</evidence>
<keyword evidence="6 10" id="KW-0732">Signal</keyword>
<reference evidence="12" key="1">
    <citation type="submission" date="2023-06" db="EMBL/GenBank/DDBJ databases">
        <title>Genome-scale phylogeny and comparative genomics of the fungal order Sordariales.</title>
        <authorList>
            <consortium name="Lawrence Berkeley National Laboratory"/>
            <person name="Hensen N."/>
            <person name="Bonometti L."/>
            <person name="Westerberg I."/>
            <person name="Brannstrom I.O."/>
            <person name="Guillou S."/>
            <person name="Cros-Aarteil S."/>
            <person name="Calhoun S."/>
            <person name="Haridas S."/>
            <person name="Kuo A."/>
            <person name="Mondo S."/>
            <person name="Pangilinan J."/>
            <person name="Riley R."/>
            <person name="LaButti K."/>
            <person name="Andreopoulos B."/>
            <person name="Lipzen A."/>
            <person name="Chen C."/>
            <person name="Yanf M."/>
            <person name="Daum C."/>
            <person name="Ng V."/>
            <person name="Clum A."/>
            <person name="Steindorff A."/>
            <person name="Ohm R."/>
            <person name="Martin F."/>
            <person name="Silar P."/>
            <person name="Natvig D."/>
            <person name="Lalanne C."/>
            <person name="Gautier V."/>
            <person name="Ament-velasquez S.L."/>
            <person name="Kruys A."/>
            <person name="Hutchinson M.I."/>
            <person name="Powell A.J."/>
            <person name="Barry K."/>
            <person name="Miller A.N."/>
            <person name="Grigoriev I.V."/>
            <person name="Debuchy R."/>
            <person name="Gladieux P."/>
            <person name="Thoren M.H."/>
            <person name="Johannesson H."/>
        </authorList>
    </citation>
    <scope>NUCLEOTIDE SEQUENCE</scope>
    <source>
        <strain evidence="12">SMH3391-2</strain>
    </source>
</reference>
<protein>
    <recommendedName>
        <fullName evidence="11">CFEM domain-containing protein</fullName>
    </recommendedName>
</protein>
<gene>
    <name evidence="12" type="ORF">B0T17DRAFT_512241</name>
</gene>
<evidence type="ECO:0000256" key="9">
    <source>
        <dbReference type="PROSITE-ProRule" id="PRU01356"/>
    </source>
</evidence>
<dbReference type="GO" id="GO:0098552">
    <property type="term" value="C:side of membrane"/>
    <property type="evidence" value="ECO:0007669"/>
    <property type="project" value="UniProtKB-KW"/>
</dbReference>
<name>A0AA39U1M9_9PEZI</name>
<evidence type="ECO:0000256" key="8">
    <source>
        <dbReference type="ARBA" id="ARBA00023288"/>
    </source>
</evidence>
<sequence>MHLQLLPLAAAILLASSQSQAQAQTTVPSVAISATTFSTATSSSSSSPTTTDTNSLPALISQLPTCAIKCFDETTTSIGCGPTQFSCLCQSDKTTSFALGMATCLSGGLGGNDNTDPACSLDSLASLAGNICAAVSSGPDQAQLAAATSIVSSALASAGVTGAGTTTAAAGASETGTGTETNKNDAAGGKNAGLGMGMLVVVAAYAVVAL</sequence>
<keyword evidence="7 9" id="KW-1015">Disulfide bond</keyword>
<evidence type="ECO:0000256" key="3">
    <source>
        <dbReference type="ARBA" id="ARBA00010031"/>
    </source>
</evidence>
<feature type="chain" id="PRO_5041263185" description="CFEM domain-containing protein" evidence="10">
    <location>
        <begin position="24"/>
        <end position="210"/>
    </location>
</feature>
<keyword evidence="4" id="KW-0964">Secreted</keyword>
<evidence type="ECO:0000256" key="4">
    <source>
        <dbReference type="ARBA" id="ARBA00022525"/>
    </source>
</evidence>
<dbReference type="PROSITE" id="PS52012">
    <property type="entry name" value="CFEM"/>
    <property type="match status" value="1"/>
</dbReference>
<dbReference type="AlphaFoldDB" id="A0AA39U1M9"/>
<organism evidence="12 13">
    <name type="scientific">Bombardia bombarda</name>
    <dbReference type="NCBI Taxonomy" id="252184"/>
    <lineage>
        <taxon>Eukaryota</taxon>
        <taxon>Fungi</taxon>
        <taxon>Dikarya</taxon>
        <taxon>Ascomycota</taxon>
        <taxon>Pezizomycotina</taxon>
        <taxon>Sordariomycetes</taxon>
        <taxon>Sordariomycetidae</taxon>
        <taxon>Sordariales</taxon>
        <taxon>Lasiosphaeriaceae</taxon>
        <taxon>Bombardia</taxon>
    </lineage>
</organism>
<evidence type="ECO:0000256" key="2">
    <source>
        <dbReference type="ARBA" id="ARBA00004613"/>
    </source>
</evidence>
<comment type="similarity">
    <text evidence="3">Belongs to the RBT5 family.</text>
</comment>
<dbReference type="Proteomes" id="UP001174934">
    <property type="component" value="Unassembled WGS sequence"/>
</dbReference>
<keyword evidence="5" id="KW-0325">Glycoprotein</keyword>
<proteinExistence type="inferred from homology"/>
<keyword evidence="8" id="KW-0449">Lipoprotein</keyword>
<comment type="caution">
    <text evidence="12">The sequence shown here is derived from an EMBL/GenBank/DDBJ whole genome shotgun (WGS) entry which is preliminary data.</text>
</comment>
<dbReference type="EMBL" id="JAULSR010000011">
    <property type="protein sequence ID" value="KAK0609920.1"/>
    <property type="molecule type" value="Genomic_DNA"/>
</dbReference>
<accession>A0AA39U1M9</accession>
<dbReference type="GO" id="GO:0005576">
    <property type="term" value="C:extracellular region"/>
    <property type="evidence" value="ECO:0007669"/>
    <property type="project" value="UniProtKB-SubCell"/>
</dbReference>
<evidence type="ECO:0000313" key="12">
    <source>
        <dbReference type="EMBL" id="KAK0609920.1"/>
    </source>
</evidence>
<evidence type="ECO:0000259" key="11">
    <source>
        <dbReference type="PROSITE" id="PS52012"/>
    </source>
</evidence>
<evidence type="ECO:0000256" key="7">
    <source>
        <dbReference type="ARBA" id="ARBA00023157"/>
    </source>
</evidence>
<evidence type="ECO:0000256" key="1">
    <source>
        <dbReference type="ARBA" id="ARBA00004589"/>
    </source>
</evidence>
<dbReference type="Pfam" id="PF05730">
    <property type="entry name" value="CFEM"/>
    <property type="match status" value="1"/>
</dbReference>
<feature type="domain" description="CFEM" evidence="11">
    <location>
        <begin position="38"/>
        <end position="159"/>
    </location>
</feature>
<evidence type="ECO:0000256" key="10">
    <source>
        <dbReference type="SAM" id="SignalP"/>
    </source>
</evidence>
<feature type="disulfide bond" evidence="9">
    <location>
        <begin position="80"/>
        <end position="87"/>
    </location>
</feature>
<feature type="signal peptide" evidence="10">
    <location>
        <begin position="1"/>
        <end position="23"/>
    </location>
</feature>
<keyword evidence="13" id="KW-1185">Reference proteome</keyword>